<dbReference type="PANTHER" id="PTHR32183:SF15">
    <property type="entry name" value="THIOL METHYLTRANSFERASE 1-RELATED"/>
    <property type="match status" value="1"/>
</dbReference>
<keyword evidence="2" id="KW-0489">Methyltransferase</keyword>
<dbReference type="EMBL" id="QGKX02000996">
    <property type="protein sequence ID" value="KAF3557700.1"/>
    <property type="molecule type" value="Genomic_DNA"/>
</dbReference>
<organism evidence="5 6">
    <name type="scientific">Brassica cretica</name>
    <name type="common">Mustard</name>
    <dbReference type="NCBI Taxonomy" id="69181"/>
    <lineage>
        <taxon>Eukaryota</taxon>
        <taxon>Viridiplantae</taxon>
        <taxon>Streptophyta</taxon>
        <taxon>Embryophyta</taxon>
        <taxon>Tracheophyta</taxon>
        <taxon>Spermatophyta</taxon>
        <taxon>Magnoliopsida</taxon>
        <taxon>eudicotyledons</taxon>
        <taxon>Gunneridae</taxon>
        <taxon>Pentapetalae</taxon>
        <taxon>rosids</taxon>
        <taxon>malvids</taxon>
        <taxon>Brassicales</taxon>
        <taxon>Brassicaceae</taxon>
        <taxon>Brassiceae</taxon>
        <taxon>Brassica</taxon>
    </lineage>
</organism>
<reference evidence="5" key="1">
    <citation type="submission" date="2019-12" db="EMBL/GenBank/DDBJ databases">
        <title>Genome sequencing and annotation of Brassica cretica.</title>
        <authorList>
            <person name="Studholme D.J."/>
            <person name="Sarris P."/>
        </authorList>
    </citation>
    <scope>NUCLEOTIDE SEQUENCE</scope>
    <source>
        <strain evidence="5">PFS-109/04</strain>
        <tissue evidence="5">Leaf</tissue>
    </source>
</reference>
<dbReference type="Proteomes" id="UP000712600">
    <property type="component" value="Unassembled WGS sequence"/>
</dbReference>
<name>A0A8S9R4R6_BRACR</name>
<dbReference type="GO" id="GO:0008757">
    <property type="term" value="F:S-adenosylmethionine-dependent methyltransferase activity"/>
    <property type="evidence" value="ECO:0007669"/>
    <property type="project" value="InterPro"/>
</dbReference>
<evidence type="ECO:0000256" key="2">
    <source>
        <dbReference type="ARBA" id="ARBA00022603"/>
    </source>
</evidence>
<proteinExistence type="predicted"/>
<keyword evidence="3" id="KW-0808">Transferase</keyword>
<evidence type="ECO:0000256" key="3">
    <source>
        <dbReference type="ARBA" id="ARBA00022679"/>
    </source>
</evidence>
<evidence type="ECO:0000256" key="1">
    <source>
        <dbReference type="ARBA" id="ARBA00022553"/>
    </source>
</evidence>
<dbReference type="Gene3D" id="3.40.50.150">
    <property type="entry name" value="Vaccinia Virus protein VP39"/>
    <property type="match status" value="1"/>
</dbReference>
<dbReference type="GO" id="GO:0032259">
    <property type="term" value="P:methylation"/>
    <property type="evidence" value="ECO:0007669"/>
    <property type="project" value="UniProtKB-KW"/>
</dbReference>
<dbReference type="PROSITE" id="PS51585">
    <property type="entry name" value="SAM_MT_TPMT"/>
    <property type="match status" value="1"/>
</dbReference>
<evidence type="ECO:0000313" key="5">
    <source>
        <dbReference type="EMBL" id="KAF3557700.1"/>
    </source>
</evidence>
<dbReference type="PANTHER" id="PTHR32183">
    <property type="match status" value="1"/>
</dbReference>
<dbReference type="InterPro" id="IPR029063">
    <property type="entry name" value="SAM-dependent_MTases_sf"/>
</dbReference>
<dbReference type="InterPro" id="IPR008854">
    <property type="entry name" value="TPMT"/>
</dbReference>
<dbReference type="SUPFAM" id="SSF53335">
    <property type="entry name" value="S-adenosyl-L-methionine-dependent methyltransferases"/>
    <property type="match status" value="1"/>
</dbReference>
<protein>
    <submittedName>
        <fullName evidence="5">Uncharacterized protein</fullName>
    </submittedName>
</protein>
<dbReference type="AlphaFoldDB" id="A0A8S9R4R6"/>
<gene>
    <name evidence="5" type="ORF">F2Q69_00010613</name>
</gene>
<accession>A0A8S9R4R6</accession>
<sequence>PEYEMPTVTWGVIQGKKEKLVNRVKICDHLRTLGVITDELETIELPSTIEVISERLEFLQKLGIYIINRWMGKMLGRRSNTVGSRKSHTSHSPSSRFILSPSWPYSCPWMRRRQRRVKCILPASDQQHGASPCCWMHRSGWEKCWEDGVTPWDQGRATPLILHLLDSSSLPLGRTLVPGCGGGHDVVAMANPERFVVGLDISEKTLKKASEVINAGSLMF</sequence>
<evidence type="ECO:0000256" key="4">
    <source>
        <dbReference type="ARBA" id="ARBA00022691"/>
    </source>
</evidence>
<comment type="caution">
    <text evidence="5">The sequence shown here is derived from an EMBL/GenBank/DDBJ whole genome shotgun (WGS) entry which is preliminary data.</text>
</comment>
<feature type="non-terminal residue" evidence="5">
    <location>
        <position position="220"/>
    </location>
</feature>
<dbReference type="Pfam" id="PF05724">
    <property type="entry name" value="TPMT"/>
    <property type="match status" value="1"/>
</dbReference>
<keyword evidence="1" id="KW-0597">Phosphoprotein</keyword>
<keyword evidence="4" id="KW-0949">S-adenosyl-L-methionine</keyword>
<evidence type="ECO:0000313" key="6">
    <source>
        <dbReference type="Proteomes" id="UP000712600"/>
    </source>
</evidence>